<dbReference type="KEGG" id="prf:PeribacterA2_0585"/>
<dbReference type="Pfam" id="PF14450">
    <property type="entry name" value="FtsA"/>
    <property type="match status" value="1"/>
</dbReference>
<dbReference type="Proteomes" id="UP000069135">
    <property type="component" value="Chromosome"/>
</dbReference>
<dbReference type="SUPFAM" id="SSF53067">
    <property type="entry name" value="Actin-like ATPase domain"/>
    <property type="match status" value="2"/>
</dbReference>
<evidence type="ECO:0000256" key="3">
    <source>
        <dbReference type="ARBA" id="ARBA00023136"/>
    </source>
</evidence>
<accession>A0A0S1SPQ4</accession>
<dbReference type="GO" id="GO:0032153">
    <property type="term" value="C:cell division site"/>
    <property type="evidence" value="ECO:0007669"/>
    <property type="project" value="UniProtKB-UniRule"/>
</dbReference>
<dbReference type="STRING" id="1735162.PeribacterB2_0584"/>
<dbReference type="PANTHER" id="PTHR32432">
    <property type="entry name" value="CELL DIVISION PROTEIN FTSA-RELATED"/>
    <property type="match status" value="1"/>
</dbReference>
<dbReference type="NCBIfam" id="TIGR01174">
    <property type="entry name" value="ftsA"/>
    <property type="match status" value="1"/>
</dbReference>
<dbReference type="InterPro" id="IPR003494">
    <property type="entry name" value="SHS2_FtsA"/>
</dbReference>
<accession>A0A0S1STM7</accession>
<evidence type="ECO:0000256" key="5">
    <source>
        <dbReference type="HAMAP-Rule" id="MF_02033"/>
    </source>
</evidence>
<evidence type="ECO:0000256" key="2">
    <source>
        <dbReference type="ARBA" id="ARBA00022618"/>
    </source>
</evidence>
<dbReference type="GO" id="GO:0009898">
    <property type="term" value="C:cytoplasmic side of plasma membrane"/>
    <property type="evidence" value="ECO:0007669"/>
    <property type="project" value="UniProtKB-UniRule"/>
</dbReference>
<protein>
    <recommendedName>
        <fullName evidence="5 6">Cell division protein FtsA</fullName>
    </recommendedName>
</protein>
<gene>
    <name evidence="5" type="primary">ftsA</name>
    <name evidence="8" type="ORF">PeribacterD1_0585</name>
</gene>
<comment type="subunit">
    <text evidence="5">Self-interacts. Interacts with FtsZ.</text>
</comment>
<comment type="subcellular location">
    <subcellularLocation>
        <location evidence="5">Cell membrane</location>
        <topology evidence="5">Peripheral membrane protein</topology>
        <orientation evidence="5">Cytoplasmic side</orientation>
    </subcellularLocation>
    <text evidence="5">Localizes to the Z ring in an FtsZ-dependent manner. Targeted to the membrane through a conserved C-terminal amphipathic helix.</text>
</comment>
<dbReference type="Pfam" id="PF02491">
    <property type="entry name" value="SHS2_FTSA"/>
    <property type="match status" value="1"/>
</dbReference>
<dbReference type="Gene3D" id="3.30.420.40">
    <property type="match status" value="2"/>
</dbReference>
<reference evidence="9" key="1">
    <citation type="submission" date="2015-10" db="EMBL/GenBank/DDBJ databases">
        <title>Analysis of five complete genome sequences for members of the class Peribacteria in the recently recognized Peregrinibacteria bacterial phylum.</title>
        <authorList>
            <person name="Anantharaman K."/>
            <person name="Brown C.T."/>
            <person name="Burstein D."/>
            <person name="Castelle C.J."/>
            <person name="Probst A.J."/>
            <person name="Thomas B.C."/>
            <person name="Williams K.H."/>
            <person name="Banfield J.F."/>
        </authorList>
    </citation>
    <scope>NUCLEOTIDE SEQUENCE [LARGE SCALE GENOMIC DNA]</scope>
</reference>
<dbReference type="EMBL" id="CP013065">
    <property type="protein sequence ID" value="ALM13268.1"/>
    <property type="molecule type" value="Genomic_DNA"/>
</dbReference>
<dbReference type="PANTHER" id="PTHR32432:SF4">
    <property type="entry name" value="CELL DIVISION PROTEIN FTSA"/>
    <property type="match status" value="1"/>
</dbReference>
<accession>A0A0S1SX77</accession>
<evidence type="ECO:0000256" key="4">
    <source>
        <dbReference type="ARBA" id="ARBA00023306"/>
    </source>
</evidence>
<dbReference type="PATRIC" id="fig|1735161.3.peg.570"/>
<keyword evidence="4 5" id="KW-0131">Cell cycle</keyword>
<name>A0A0S1SKK2_9BACT</name>
<accession>A0A0S1SHC8</accession>
<dbReference type="Gene3D" id="3.30.1490.110">
    <property type="match status" value="1"/>
</dbReference>
<keyword evidence="2 5" id="KW-0132">Cell division</keyword>
<sequence length="410" mass="43818">MPKERIVASLDIGSAKIRTVVAVVDGEQEKLIPNVIGVGISPSHGMRKGHVIDVEELIHNIISSLEDAERMAGVPINHVFVGMSGSHIESFDSRGVIAISGSEISVEDVGRVLEAAQAVSIPQNRRILHIEPKSYAVDEQRGIKNPVGMTGIRLEVEAHIVTGHIQHVKNIEKCVDQAGVDIDDIVPATVAAPEAVLTKRQKELGVVIIDIGAGCTSVAVFEEGTILYSASLPLGGESVTNDIAIGLRTSIDTAEKIKIEFGSVLPQEIAEREMIDLSSVSKVDTQTVSKRYMAEIMQARYFEVFSLVKQELTRIGRSGMLPAGALLTGAASKAPGVLDLARDVLGLPVQMGFPVDVGGVIEKVDDPAYATALGTLIWGVREGESAPMVGTVQMKRAVQRMGSWFKSLLP</sequence>
<dbReference type="InterPro" id="IPR043129">
    <property type="entry name" value="ATPase_NBD"/>
</dbReference>
<evidence type="ECO:0000313" key="8">
    <source>
        <dbReference type="EMBL" id="ALM13268.1"/>
    </source>
</evidence>
<keyword evidence="1 5" id="KW-1003">Cell membrane</keyword>
<evidence type="ECO:0000256" key="1">
    <source>
        <dbReference type="ARBA" id="ARBA00022475"/>
    </source>
</evidence>
<dbReference type="HAMAP" id="MF_02033">
    <property type="entry name" value="FtsA"/>
    <property type="match status" value="1"/>
</dbReference>
<proteinExistence type="inferred from homology"/>
<evidence type="ECO:0000313" key="9">
    <source>
        <dbReference type="Proteomes" id="UP000069135"/>
    </source>
</evidence>
<accession>A0A0S1SKK2</accession>
<keyword evidence="3 5" id="KW-0472">Membrane</keyword>
<dbReference type="GO" id="GO:0043093">
    <property type="term" value="P:FtsZ-dependent cytokinesis"/>
    <property type="evidence" value="ECO:0007669"/>
    <property type="project" value="UniProtKB-UniRule"/>
</dbReference>
<dbReference type="SMART" id="SM00842">
    <property type="entry name" value="FtsA"/>
    <property type="match status" value="1"/>
</dbReference>
<comment type="function">
    <text evidence="5 6">Cell division protein that is involved in the assembly of the Z ring. May serve as a membrane anchor for the Z ring.</text>
</comment>
<dbReference type="AlphaFoldDB" id="A0A0S1SKK2"/>
<reference evidence="8 9" key="2">
    <citation type="journal article" date="2016" name="PeerJ">
        <title>Analysis of five complete genome sequences for members of the class Peribacteria in the recently recognized Peregrinibacteria bacterial phylum.</title>
        <authorList>
            <person name="Anantharaman K."/>
            <person name="Brown C.T."/>
            <person name="Burstein D."/>
            <person name="Castelle C.J."/>
            <person name="Probst A.J."/>
            <person name="Thomas B.C."/>
            <person name="Williams K.H."/>
            <person name="Banfield J.F."/>
        </authorList>
    </citation>
    <scope>NUCLEOTIDE SEQUENCE [LARGE SCALE GENOMIC DNA]</scope>
    <source>
        <strain evidence="8">RIFOXYD1_FULL_PER-ii_59_16</strain>
    </source>
</reference>
<dbReference type="InterPro" id="IPR050696">
    <property type="entry name" value="FtsA/MreB"/>
</dbReference>
<organism evidence="8 9">
    <name type="scientific">Candidatus Peribacter riflensis</name>
    <dbReference type="NCBI Taxonomy" id="1735162"/>
    <lineage>
        <taxon>Bacteria</taxon>
        <taxon>Candidatus Peregrinibacteriota</taxon>
        <taxon>Candidatus Peribacteria</taxon>
        <taxon>Candidatus Peribacterales</taxon>
        <taxon>Candidatus Peribacteraceae</taxon>
        <taxon>Candidatus Peribacter</taxon>
    </lineage>
</organism>
<dbReference type="CDD" id="cd24048">
    <property type="entry name" value="ASKHA_NBD_FtsA"/>
    <property type="match status" value="1"/>
</dbReference>
<feature type="domain" description="SHS2" evidence="7">
    <location>
        <begin position="7"/>
        <end position="196"/>
    </location>
</feature>
<comment type="similarity">
    <text evidence="5 6">Belongs to the FtsA/MreB family.</text>
</comment>
<evidence type="ECO:0000259" key="7">
    <source>
        <dbReference type="SMART" id="SM00842"/>
    </source>
</evidence>
<dbReference type="PIRSF" id="PIRSF003101">
    <property type="entry name" value="FtsA"/>
    <property type="match status" value="1"/>
</dbReference>
<evidence type="ECO:0000256" key="6">
    <source>
        <dbReference type="PIRNR" id="PIRNR003101"/>
    </source>
</evidence>
<dbReference type="InterPro" id="IPR020823">
    <property type="entry name" value="Cell_div_FtsA"/>
</dbReference>